<dbReference type="Proteomes" id="UP000694845">
    <property type="component" value="Unplaced"/>
</dbReference>
<keyword evidence="6" id="KW-0408">Iron</keyword>
<dbReference type="GO" id="GO:0005658">
    <property type="term" value="C:alpha DNA polymerase:primase complex"/>
    <property type="evidence" value="ECO:0007669"/>
    <property type="project" value="TreeGrafter"/>
</dbReference>
<dbReference type="Pfam" id="PF26466">
    <property type="entry name" value="DNA_primase_lrg_N"/>
    <property type="match status" value="1"/>
</dbReference>
<keyword evidence="5" id="KW-0479">Metal-binding</keyword>
<name>A0A8B7ZEA8_ACAPL</name>
<dbReference type="Pfam" id="PF04104">
    <property type="entry name" value="DNA_primase_lrg"/>
    <property type="match status" value="1"/>
</dbReference>
<dbReference type="Gene3D" id="1.20.930.80">
    <property type="match status" value="1"/>
</dbReference>
<keyword evidence="3" id="KW-0639">Primosome</keyword>
<dbReference type="RefSeq" id="XP_022103190.1">
    <property type="nucleotide sequence ID" value="XM_022247498.1"/>
</dbReference>
<comment type="cofactor">
    <cofactor evidence="1">
        <name>[4Fe-4S] cluster</name>
        <dbReference type="ChEBI" id="CHEBI:49883"/>
    </cofactor>
</comment>
<feature type="compositionally biased region" description="Polar residues" evidence="8">
    <location>
        <begin position="559"/>
        <end position="583"/>
    </location>
</feature>
<protein>
    <submittedName>
        <fullName evidence="11">Probable DNA primase large subunit</fullName>
    </submittedName>
</protein>
<dbReference type="PANTHER" id="PTHR10537:SF4">
    <property type="entry name" value="DNA PRIMASE LARGE SUBUNIT"/>
    <property type="match status" value="1"/>
</dbReference>
<sequence>MAFYIKPPGGIEKLQSLTVFGRKRLTFLKQILGCECSAAFRRLLDCADTADDSECLIEGTSKDRVSHFLLRLACCQDSEMTSFFVRAETDLFCYRFASMNSTELVRLFKSTYQFLFRLSQCQARNGKLSEGQGGESKCRRTCRNLLQILQGMISDGLAWTDVANRYLDGSGSEVIRVPFQYALSLVASRSVVMERGVALVPPADILKVLASFFEELVSLGMVDARLVVNDIGSGDERMADLLRELRQLYYSGSRLTEIDWTFEGGSVALDDIDELTVCFPPCMQHLHLMLRKKHRLRHFSRLQYTLFLKEVGLPVSEAVRFWQKEYSQPSCNYGDSRGCTHDWKRDGKRYVYSIRHLYGLEGSRINYKAHSCRAIQERSLGHGEEGGCPFSHFDDVHLGNIMSQAGIRSEDDKIRIIGLAQQGRRQAACKAFFRKSVAAGLAHHVESTAQDRDGTNDSRGKVAAEKDVEDVGFEPCNRKKARLDSDGYVAFASDEVGASNANTESSTAGTFETVDGQRSQSLDTVQRHAEDKSFPSSTTKMILSKEQLLMHHGSGFKTVIQSPGNFHSDAQSGCSQTGESPNPDTAKEHHCISPWLQEMEDNSRTAGRSTRDTKSELRKRFRGGPLSSVRRESETSSEHQTASSKAALRSHRDSPDDDVPVSSPIAVLRDVEIHKPIDYYSSYMQLLSSLQQLD</sequence>
<dbReference type="AlphaFoldDB" id="A0A8B7ZEA8"/>
<dbReference type="InterPro" id="IPR007238">
    <property type="entry name" value="DNA_primase_lsu_euk/arc"/>
</dbReference>
<accession>A0A8B7ZEA8</accession>
<evidence type="ECO:0000256" key="8">
    <source>
        <dbReference type="SAM" id="MobiDB-lite"/>
    </source>
</evidence>
<feature type="compositionally biased region" description="Basic and acidic residues" evidence="8">
    <location>
        <begin position="609"/>
        <end position="618"/>
    </location>
</feature>
<evidence type="ECO:0000256" key="5">
    <source>
        <dbReference type="ARBA" id="ARBA00022723"/>
    </source>
</evidence>
<keyword evidence="10" id="KW-1185">Reference proteome</keyword>
<dbReference type="PANTHER" id="PTHR10537">
    <property type="entry name" value="DNA PRIMASE LARGE SUBUNIT"/>
    <property type="match status" value="1"/>
</dbReference>
<evidence type="ECO:0000259" key="9">
    <source>
        <dbReference type="Pfam" id="PF04104"/>
    </source>
</evidence>
<keyword evidence="2" id="KW-0004">4Fe-4S</keyword>
<dbReference type="OrthoDB" id="421393at2759"/>
<gene>
    <name evidence="11" type="primary">LOC110985966</name>
</gene>
<dbReference type="GO" id="GO:0006270">
    <property type="term" value="P:DNA replication initiation"/>
    <property type="evidence" value="ECO:0007669"/>
    <property type="project" value="TreeGrafter"/>
</dbReference>
<feature type="domain" description="DNA primase large subunit C-terminal" evidence="9">
    <location>
        <begin position="278"/>
        <end position="437"/>
    </location>
</feature>
<evidence type="ECO:0000313" key="10">
    <source>
        <dbReference type="Proteomes" id="UP000694845"/>
    </source>
</evidence>
<dbReference type="GO" id="GO:0051539">
    <property type="term" value="F:4 iron, 4 sulfur cluster binding"/>
    <property type="evidence" value="ECO:0007669"/>
    <property type="project" value="UniProtKB-KW"/>
</dbReference>
<evidence type="ECO:0000256" key="7">
    <source>
        <dbReference type="ARBA" id="ARBA00023014"/>
    </source>
</evidence>
<evidence type="ECO:0000313" key="11">
    <source>
        <dbReference type="RefSeq" id="XP_022103190.1"/>
    </source>
</evidence>
<evidence type="ECO:0000256" key="3">
    <source>
        <dbReference type="ARBA" id="ARBA00022515"/>
    </source>
</evidence>
<dbReference type="GO" id="GO:0046872">
    <property type="term" value="F:metal ion binding"/>
    <property type="evidence" value="ECO:0007669"/>
    <property type="project" value="UniProtKB-KW"/>
</dbReference>
<evidence type="ECO:0000256" key="2">
    <source>
        <dbReference type="ARBA" id="ARBA00022485"/>
    </source>
</evidence>
<evidence type="ECO:0000256" key="1">
    <source>
        <dbReference type="ARBA" id="ARBA00001966"/>
    </source>
</evidence>
<proteinExistence type="predicted"/>
<keyword evidence="4" id="KW-0235">DNA replication</keyword>
<dbReference type="GO" id="GO:0006269">
    <property type="term" value="P:DNA replication, synthesis of primer"/>
    <property type="evidence" value="ECO:0007669"/>
    <property type="project" value="UniProtKB-KW"/>
</dbReference>
<dbReference type="KEGG" id="aplc:110985966"/>
<dbReference type="OMA" id="CPFSHFD"/>
<dbReference type="GeneID" id="110985966"/>
<evidence type="ECO:0000256" key="6">
    <source>
        <dbReference type="ARBA" id="ARBA00023004"/>
    </source>
</evidence>
<feature type="region of interest" description="Disordered" evidence="8">
    <location>
        <begin position="559"/>
        <end position="662"/>
    </location>
</feature>
<keyword evidence="7" id="KW-0411">Iron-sulfur</keyword>
<reference evidence="11" key="1">
    <citation type="submission" date="2025-08" db="UniProtKB">
        <authorList>
            <consortium name="RefSeq"/>
        </authorList>
    </citation>
    <scope>IDENTIFICATION</scope>
</reference>
<evidence type="ECO:0000256" key="4">
    <source>
        <dbReference type="ARBA" id="ARBA00022705"/>
    </source>
</evidence>
<dbReference type="InterPro" id="IPR058560">
    <property type="entry name" value="DNA_primase_C"/>
</dbReference>
<organism evidence="10 11">
    <name type="scientific">Acanthaster planci</name>
    <name type="common">Crown-of-thorns starfish</name>
    <dbReference type="NCBI Taxonomy" id="133434"/>
    <lineage>
        <taxon>Eukaryota</taxon>
        <taxon>Metazoa</taxon>
        <taxon>Echinodermata</taxon>
        <taxon>Eleutherozoa</taxon>
        <taxon>Asterozoa</taxon>
        <taxon>Asteroidea</taxon>
        <taxon>Valvatacea</taxon>
        <taxon>Valvatida</taxon>
        <taxon>Acanthasteridae</taxon>
        <taxon>Acanthaster</taxon>
    </lineage>
</organism>